<keyword evidence="2" id="KW-0328">Glycosyltransferase</keyword>
<dbReference type="GO" id="GO:0016757">
    <property type="term" value="F:glycosyltransferase activity"/>
    <property type="evidence" value="ECO:0007669"/>
    <property type="project" value="UniProtKB-KW"/>
</dbReference>
<proteinExistence type="predicted"/>
<dbReference type="InterPro" id="IPR001296">
    <property type="entry name" value="Glyco_trans_1"/>
</dbReference>
<dbReference type="RefSeq" id="WP_377389241.1">
    <property type="nucleotide sequence ID" value="NZ_JBHUIX010000009.1"/>
</dbReference>
<name>A0ABW5A7V9_9RHOB</name>
<keyword evidence="3" id="KW-1185">Reference proteome</keyword>
<gene>
    <name evidence="2" type="ORF">ACFSM0_08440</name>
</gene>
<evidence type="ECO:0000259" key="1">
    <source>
        <dbReference type="Pfam" id="PF00534"/>
    </source>
</evidence>
<dbReference type="PANTHER" id="PTHR12526">
    <property type="entry name" value="GLYCOSYLTRANSFERASE"/>
    <property type="match status" value="1"/>
</dbReference>
<accession>A0ABW5A7V9</accession>
<dbReference type="Gene3D" id="3.40.50.2000">
    <property type="entry name" value="Glycogen Phosphorylase B"/>
    <property type="match status" value="2"/>
</dbReference>
<dbReference type="Pfam" id="PF00534">
    <property type="entry name" value="Glycos_transf_1"/>
    <property type="match status" value="1"/>
</dbReference>
<evidence type="ECO:0000313" key="2">
    <source>
        <dbReference type="EMBL" id="MFD2174115.1"/>
    </source>
</evidence>
<comment type="caution">
    <text evidence="2">The sequence shown here is derived from an EMBL/GenBank/DDBJ whole genome shotgun (WGS) entry which is preliminary data.</text>
</comment>
<dbReference type="Proteomes" id="UP001597413">
    <property type="component" value="Unassembled WGS sequence"/>
</dbReference>
<sequence>MSDPLLVVVLKGYPRLSETFIAQELLGLERAGLRLSLVSLRRPTDTRIHPVHREIKAPVHYLPEYLHEEPLRVARAALSGLRLPGFRAAFGAFWRDLKRDITRNRLRRFGQALVMAAELPPGKLWIHAHFAHTPASVARYCALLRGQSFTISAHAKDIWTSPDWELAEKMAQARWTVTCTASGRDHLAGLAPGAAVHLAYHGLDLDRFPPFAGPRPPRDGRASTDPVQILSVGRAVPKKGYDVLLRALAKLPQGLHWRLTHIGGGGELARLQTLARELGLSGRISWQGALAQEDVLAAYRSADLFVLASRRTPEGDRDGLPNVIVEAASQGLMPIGTELSGIPEFVTEGETGLLCPPEDPQALAAVLTRAITTPDLRARLGAAAEARVRTEFDARPGIARLTALFRSAWGG</sequence>
<dbReference type="EMBL" id="JBHUIX010000009">
    <property type="protein sequence ID" value="MFD2174115.1"/>
    <property type="molecule type" value="Genomic_DNA"/>
</dbReference>
<dbReference type="EC" id="2.4.-.-" evidence="2"/>
<evidence type="ECO:0000313" key="3">
    <source>
        <dbReference type="Proteomes" id="UP001597413"/>
    </source>
</evidence>
<reference evidence="3" key="1">
    <citation type="journal article" date="2019" name="Int. J. Syst. Evol. Microbiol.">
        <title>The Global Catalogue of Microorganisms (GCM) 10K type strain sequencing project: providing services to taxonomists for standard genome sequencing and annotation.</title>
        <authorList>
            <consortium name="The Broad Institute Genomics Platform"/>
            <consortium name="The Broad Institute Genome Sequencing Center for Infectious Disease"/>
            <person name="Wu L."/>
            <person name="Ma J."/>
        </authorList>
    </citation>
    <scope>NUCLEOTIDE SEQUENCE [LARGE SCALE GENOMIC DNA]</scope>
    <source>
        <strain evidence="3">CCUG 55131</strain>
    </source>
</reference>
<protein>
    <submittedName>
        <fullName evidence="2">Glycosyltransferase family 4 protein</fullName>
        <ecNumber evidence="2">2.4.-.-</ecNumber>
    </submittedName>
</protein>
<dbReference type="CDD" id="cd03801">
    <property type="entry name" value="GT4_PimA-like"/>
    <property type="match status" value="1"/>
</dbReference>
<keyword evidence="2" id="KW-0808">Transferase</keyword>
<organism evidence="2 3">
    <name type="scientific">Rhodobacter lacus</name>
    <dbReference type="NCBI Taxonomy" id="1641972"/>
    <lineage>
        <taxon>Bacteria</taxon>
        <taxon>Pseudomonadati</taxon>
        <taxon>Pseudomonadota</taxon>
        <taxon>Alphaproteobacteria</taxon>
        <taxon>Rhodobacterales</taxon>
        <taxon>Rhodobacter group</taxon>
        <taxon>Rhodobacter</taxon>
    </lineage>
</organism>
<dbReference type="SUPFAM" id="SSF53756">
    <property type="entry name" value="UDP-Glycosyltransferase/glycogen phosphorylase"/>
    <property type="match status" value="1"/>
</dbReference>
<dbReference type="PANTHER" id="PTHR12526:SF630">
    <property type="entry name" value="GLYCOSYLTRANSFERASE"/>
    <property type="match status" value="1"/>
</dbReference>
<feature type="domain" description="Glycosyl transferase family 1" evidence="1">
    <location>
        <begin position="222"/>
        <end position="386"/>
    </location>
</feature>